<comment type="caution">
    <text evidence="1">The sequence shown here is derived from an EMBL/GenBank/DDBJ whole genome shotgun (WGS) entry which is preliminary data.</text>
</comment>
<dbReference type="Proteomes" id="UP001060215">
    <property type="component" value="Chromosome 6"/>
</dbReference>
<organism evidence="1 2">
    <name type="scientific">Camellia lanceoleosa</name>
    <dbReference type="NCBI Taxonomy" id="1840588"/>
    <lineage>
        <taxon>Eukaryota</taxon>
        <taxon>Viridiplantae</taxon>
        <taxon>Streptophyta</taxon>
        <taxon>Embryophyta</taxon>
        <taxon>Tracheophyta</taxon>
        <taxon>Spermatophyta</taxon>
        <taxon>Magnoliopsida</taxon>
        <taxon>eudicotyledons</taxon>
        <taxon>Gunneridae</taxon>
        <taxon>Pentapetalae</taxon>
        <taxon>asterids</taxon>
        <taxon>Ericales</taxon>
        <taxon>Theaceae</taxon>
        <taxon>Camellia</taxon>
    </lineage>
</organism>
<dbReference type="EMBL" id="CM045763">
    <property type="protein sequence ID" value="KAI8020980.1"/>
    <property type="molecule type" value="Genomic_DNA"/>
</dbReference>
<gene>
    <name evidence="1" type="ORF">LOK49_LG03G03277</name>
</gene>
<keyword evidence="2" id="KW-1185">Reference proteome</keyword>
<keyword evidence="1" id="KW-0413">Isomerase</keyword>
<sequence length="75" mass="8622">MDMDMEMELPEGNPVYKVGEEKEIGNDRLKKKHIEEGKSWDTPSKGDEVEVRCIGTLLDGTQFNSSFRDSLNIRF</sequence>
<evidence type="ECO:0000313" key="1">
    <source>
        <dbReference type="EMBL" id="KAI8020980.1"/>
    </source>
</evidence>
<protein>
    <submittedName>
        <fullName evidence="1">Peptidyl-prolyl cis-trans isomerase FKBP65</fullName>
    </submittedName>
</protein>
<evidence type="ECO:0000313" key="2">
    <source>
        <dbReference type="Proteomes" id="UP001060215"/>
    </source>
</evidence>
<name>A0ACC0I6A5_9ERIC</name>
<accession>A0ACC0I6A5</accession>
<reference evidence="1 2" key="1">
    <citation type="journal article" date="2022" name="Plant J.">
        <title>Chromosome-level genome of Camellia lanceoleosa provides a valuable resource for understanding genome evolution and self-incompatibility.</title>
        <authorList>
            <person name="Gong W."/>
            <person name="Xiao S."/>
            <person name="Wang L."/>
            <person name="Liao Z."/>
            <person name="Chang Y."/>
            <person name="Mo W."/>
            <person name="Hu G."/>
            <person name="Li W."/>
            <person name="Zhao G."/>
            <person name="Zhu H."/>
            <person name="Hu X."/>
            <person name="Ji K."/>
            <person name="Xiang X."/>
            <person name="Song Q."/>
            <person name="Yuan D."/>
            <person name="Jin S."/>
            <person name="Zhang L."/>
        </authorList>
    </citation>
    <scope>NUCLEOTIDE SEQUENCE [LARGE SCALE GENOMIC DNA]</scope>
    <source>
        <strain evidence="1">SQ_2022a</strain>
    </source>
</reference>
<proteinExistence type="predicted"/>